<gene>
    <name evidence="6" type="ORF">Pdw03_7117</name>
</gene>
<sequence>MRHAYVNSARLLLSTTSLPRDKERSSQGRSALGLSMSDPTMNSPDNGSHKRKRDGSEDLGPDSQRLNRSSHGSNGSMDNQHNFGHGGLGNYDHGLPNTGAELNIDQQILQHVGPQNGLSDDNALTANAKAALAAHTPQHKYPPPPDSGFDASNLTQGLSFGDEMNQTPMGGGHNHNSTAAAVYAAREAQSMNQKPTVGSPEWHQIRKNNHKEVERRRREAINEGINQIARLVPNCDKNKGAILQRAIEYILQLQEEKKNIDEQFEKHSLTANHAIAEISGSNSKLKSEVARRNNIALKWLTRCRDAGLDFDDYEESKELESLEMD</sequence>
<proteinExistence type="predicted"/>
<feature type="region of interest" description="Disordered" evidence="4">
    <location>
        <begin position="16"/>
        <end position="94"/>
    </location>
</feature>
<dbReference type="CDD" id="cd11398">
    <property type="entry name" value="bHLHzip_scCBP1"/>
    <property type="match status" value="1"/>
</dbReference>
<dbReference type="GO" id="GO:0005634">
    <property type="term" value="C:nucleus"/>
    <property type="evidence" value="ECO:0007669"/>
    <property type="project" value="TreeGrafter"/>
</dbReference>
<organism evidence="6 7">
    <name type="scientific">Penicillium digitatum</name>
    <name type="common">Green mold</name>
    <dbReference type="NCBI Taxonomy" id="36651"/>
    <lineage>
        <taxon>Eukaryota</taxon>
        <taxon>Fungi</taxon>
        <taxon>Dikarya</taxon>
        <taxon>Ascomycota</taxon>
        <taxon>Pezizomycotina</taxon>
        <taxon>Eurotiomycetes</taxon>
        <taxon>Eurotiomycetidae</taxon>
        <taxon>Eurotiales</taxon>
        <taxon>Aspergillaceae</taxon>
        <taxon>Penicillium</taxon>
    </lineage>
</organism>
<keyword evidence="1 6" id="KW-0238">DNA-binding</keyword>
<accession>A0A7T7BKK0</accession>
<keyword evidence="2" id="KW-0539">Nucleus</keyword>
<dbReference type="GO" id="GO:0003677">
    <property type="term" value="F:DNA binding"/>
    <property type="evidence" value="ECO:0007669"/>
    <property type="project" value="UniProtKB-KW"/>
</dbReference>
<evidence type="ECO:0000256" key="1">
    <source>
        <dbReference type="ARBA" id="ARBA00023125"/>
    </source>
</evidence>
<evidence type="ECO:0000313" key="6">
    <source>
        <dbReference type="EMBL" id="QQK43216.1"/>
    </source>
</evidence>
<dbReference type="InterPro" id="IPR047206">
    <property type="entry name" value="bHLHzip_scCBP1-like"/>
</dbReference>
<evidence type="ECO:0000313" key="7">
    <source>
        <dbReference type="Proteomes" id="UP000595662"/>
    </source>
</evidence>
<dbReference type="GO" id="GO:0046983">
    <property type="term" value="F:protein dimerization activity"/>
    <property type="evidence" value="ECO:0007669"/>
    <property type="project" value="InterPro"/>
</dbReference>
<evidence type="ECO:0000256" key="4">
    <source>
        <dbReference type="SAM" id="MobiDB-lite"/>
    </source>
</evidence>
<dbReference type="GO" id="GO:0003700">
    <property type="term" value="F:DNA-binding transcription factor activity"/>
    <property type="evidence" value="ECO:0007669"/>
    <property type="project" value="InterPro"/>
</dbReference>
<dbReference type="Gene3D" id="4.10.280.10">
    <property type="entry name" value="Helix-loop-helix DNA-binding domain"/>
    <property type="match status" value="1"/>
</dbReference>
<dbReference type="VEuPathDB" id="FungiDB:PDIP_52280"/>
<feature type="domain" description="BHLH" evidence="5">
    <location>
        <begin position="205"/>
        <end position="253"/>
    </location>
</feature>
<dbReference type="Proteomes" id="UP000595662">
    <property type="component" value="Chromosome 2"/>
</dbReference>
<dbReference type="Pfam" id="PF00010">
    <property type="entry name" value="HLH"/>
    <property type="match status" value="1"/>
</dbReference>
<evidence type="ECO:0000259" key="5">
    <source>
        <dbReference type="PROSITE" id="PS50888"/>
    </source>
</evidence>
<dbReference type="InterPro" id="IPR036638">
    <property type="entry name" value="HLH_DNA-bd_sf"/>
</dbReference>
<dbReference type="KEGG" id="pdp:PDIP_52280"/>
<protein>
    <submittedName>
        <fullName evidence="6">Helix-loop-helix DNA-binding</fullName>
    </submittedName>
</protein>
<feature type="coiled-coil region" evidence="3">
    <location>
        <begin position="243"/>
        <end position="270"/>
    </location>
</feature>
<dbReference type="EMBL" id="CP060775">
    <property type="protein sequence ID" value="QQK43216.1"/>
    <property type="molecule type" value="Genomic_DNA"/>
</dbReference>
<evidence type="ECO:0000256" key="3">
    <source>
        <dbReference type="SAM" id="Coils"/>
    </source>
</evidence>
<dbReference type="PROSITE" id="PS50888">
    <property type="entry name" value="BHLH"/>
    <property type="match status" value="1"/>
</dbReference>
<dbReference type="SMART" id="SM00353">
    <property type="entry name" value="HLH"/>
    <property type="match status" value="1"/>
</dbReference>
<name>A0A7T7BKK0_PENDI</name>
<dbReference type="InterPro" id="IPR011598">
    <property type="entry name" value="bHLH_dom"/>
</dbReference>
<dbReference type="SUPFAM" id="SSF47459">
    <property type="entry name" value="HLH, helix-loop-helix DNA-binding domain"/>
    <property type="match status" value="1"/>
</dbReference>
<evidence type="ECO:0000256" key="2">
    <source>
        <dbReference type="ARBA" id="ARBA00023242"/>
    </source>
</evidence>
<dbReference type="PANTHER" id="PTHR47787:SF1">
    <property type="entry name" value="CENTROMERE-BINDING PROTEIN 1"/>
    <property type="match status" value="1"/>
</dbReference>
<dbReference type="GeneID" id="26233545"/>
<feature type="compositionally biased region" description="Polar residues" evidence="4">
    <location>
        <begin position="64"/>
        <end position="82"/>
    </location>
</feature>
<keyword evidence="3" id="KW-0175">Coiled coil</keyword>
<dbReference type="AlphaFoldDB" id="A0A7T7BKK0"/>
<reference evidence="6 7" key="1">
    <citation type="submission" date="2020-08" db="EMBL/GenBank/DDBJ databases">
        <title>The completed genome sequence of the pathogenic ascomycete fungus Penicillium digitatum.</title>
        <authorList>
            <person name="Wang M."/>
        </authorList>
    </citation>
    <scope>NUCLEOTIDE SEQUENCE [LARGE SCALE GENOMIC DNA]</scope>
    <source>
        <strain evidence="6 7">PdW03</strain>
    </source>
</reference>
<dbReference type="RefSeq" id="XP_014534222.2">
    <property type="nucleotide sequence ID" value="XM_014678736.2"/>
</dbReference>
<feature type="compositionally biased region" description="Polar residues" evidence="4">
    <location>
        <begin position="37"/>
        <end position="46"/>
    </location>
</feature>
<dbReference type="PANTHER" id="PTHR47787">
    <property type="entry name" value="CENTROMERE-BINDING PROTEIN 1"/>
    <property type="match status" value="1"/>
</dbReference>